<evidence type="ECO:0000256" key="4">
    <source>
        <dbReference type="ARBA" id="ARBA00022801"/>
    </source>
</evidence>
<dbReference type="GO" id="GO:0017040">
    <property type="term" value="F:N-acylsphingosine amidohydrolase activity"/>
    <property type="evidence" value="ECO:0007669"/>
    <property type="project" value="UniProtKB-UniRule"/>
</dbReference>
<dbReference type="Pfam" id="PF17048">
    <property type="entry name" value="Ceramidse_alk_C"/>
    <property type="match status" value="1"/>
</dbReference>
<feature type="binding site" evidence="6">
    <location>
        <position position="504"/>
    </location>
    <ligand>
        <name>Zn(2+)</name>
        <dbReference type="ChEBI" id="CHEBI:29105"/>
    </ligand>
</feature>
<evidence type="ECO:0000256" key="6">
    <source>
        <dbReference type="PIRSR" id="PIRSR606823-2"/>
    </source>
</evidence>
<feature type="active site" description="Nucleophile" evidence="5">
    <location>
        <position position="279"/>
    </location>
</feature>
<evidence type="ECO:0000259" key="10">
    <source>
        <dbReference type="Pfam" id="PF17048"/>
    </source>
</evidence>
<comment type="similarity">
    <text evidence="1 7">Belongs to the neutral ceramidase family.</text>
</comment>
<dbReference type="AlphaFoldDB" id="A0A8W8L6W7"/>
<feature type="binding site" evidence="6">
    <location>
        <position position="464"/>
    </location>
    <ligand>
        <name>Zn(2+)</name>
        <dbReference type="ChEBI" id="CHEBI:29105"/>
    </ligand>
</feature>
<comment type="cofactor">
    <cofactor evidence="6">
        <name>Zn(2+)</name>
        <dbReference type="ChEBI" id="CHEBI:29105"/>
    </cofactor>
    <text evidence="6">Binds 1 zinc ion per subunit.</text>
</comment>
<keyword evidence="6" id="KW-0479">Metal-binding</keyword>
<evidence type="ECO:0000259" key="9">
    <source>
        <dbReference type="Pfam" id="PF04734"/>
    </source>
</evidence>
<dbReference type="Proteomes" id="UP000005408">
    <property type="component" value="Unassembled WGS sequence"/>
</dbReference>
<comment type="catalytic activity">
    <reaction evidence="7">
        <text>an N-acylsphing-4-enine + H2O = sphing-4-enine + a fatty acid</text>
        <dbReference type="Rhea" id="RHEA:20856"/>
        <dbReference type="ChEBI" id="CHEBI:15377"/>
        <dbReference type="ChEBI" id="CHEBI:28868"/>
        <dbReference type="ChEBI" id="CHEBI:52639"/>
        <dbReference type="ChEBI" id="CHEBI:57756"/>
        <dbReference type="EC" id="3.5.1.23"/>
    </reaction>
</comment>
<dbReference type="PANTHER" id="PTHR12670:SF1">
    <property type="entry name" value="NEUTRAL CERAMIDASE"/>
    <property type="match status" value="1"/>
</dbReference>
<dbReference type="InterPro" id="IPR038445">
    <property type="entry name" value="NCDase_C_sf"/>
</dbReference>
<keyword evidence="8" id="KW-0732">Signal</keyword>
<dbReference type="InterPro" id="IPR031331">
    <property type="entry name" value="NEUT/ALK_ceramidase_C"/>
</dbReference>
<name>A0A8W8L6W7_MAGGI</name>
<proteinExistence type="inferred from homology"/>
<keyword evidence="12" id="KW-1185">Reference proteome</keyword>
<keyword evidence="7" id="KW-0746">Sphingolipid metabolism</keyword>
<feature type="chain" id="PRO_5036463214" description="Neutral ceramidase" evidence="8">
    <location>
        <begin position="23"/>
        <end position="769"/>
    </location>
</feature>
<evidence type="ECO:0000256" key="8">
    <source>
        <dbReference type="SAM" id="SignalP"/>
    </source>
</evidence>
<dbReference type="InterPro" id="IPR006823">
    <property type="entry name" value="Ceramidase_alk"/>
</dbReference>
<evidence type="ECO:0000313" key="11">
    <source>
        <dbReference type="EnsemblMetazoa" id="G2675.1:cds"/>
    </source>
</evidence>
<reference evidence="11" key="1">
    <citation type="submission" date="2022-08" db="UniProtKB">
        <authorList>
            <consortium name="EnsemblMetazoa"/>
        </authorList>
    </citation>
    <scope>IDENTIFICATION</scope>
    <source>
        <strain evidence="11">05x7-T-G4-1.051#20</strain>
    </source>
</reference>
<protein>
    <recommendedName>
        <fullName evidence="3 7">Neutral ceramidase</fullName>
        <ecNumber evidence="2 7">3.5.1.23</ecNumber>
    </recommendedName>
</protein>
<evidence type="ECO:0000256" key="3">
    <source>
        <dbReference type="ARBA" id="ARBA00019235"/>
    </source>
</evidence>
<accession>A0A8W8L6W7</accession>
<dbReference type="Pfam" id="PF04734">
    <property type="entry name" value="Ceramidase_alk"/>
    <property type="match status" value="1"/>
</dbReference>
<evidence type="ECO:0000256" key="7">
    <source>
        <dbReference type="RuleBase" id="RU366019"/>
    </source>
</evidence>
<keyword evidence="6" id="KW-0862">Zinc</keyword>
<feature type="domain" description="Neutral/alkaline non-lysosomal ceramidase N-terminal" evidence="9">
    <location>
        <begin position="27"/>
        <end position="533"/>
    </location>
</feature>
<dbReference type="GO" id="GO:0046872">
    <property type="term" value="F:metal ion binding"/>
    <property type="evidence" value="ECO:0007669"/>
    <property type="project" value="UniProtKB-KW"/>
</dbReference>
<dbReference type="GO" id="GO:0005576">
    <property type="term" value="C:extracellular region"/>
    <property type="evidence" value="ECO:0007669"/>
    <property type="project" value="TreeGrafter"/>
</dbReference>
<dbReference type="Gene3D" id="2.60.40.2300">
    <property type="entry name" value="Neutral/alkaline non-lysosomal ceramidase, C-terminal domain"/>
    <property type="match status" value="1"/>
</dbReference>
<dbReference type="EC" id="3.5.1.23" evidence="2 7"/>
<dbReference type="PANTHER" id="PTHR12670">
    <property type="entry name" value="CERAMIDASE"/>
    <property type="match status" value="1"/>
</dbReference>
<feature type="signal peptide" evidence="8">
    <location>
        <begin position="1"/>
        <end position="22"/>
    </location>
</feature>
<dbReference type="GO" id="GO:0046512">
    <property type="term" value="P:sphingosine biosynthetic process"/>
    <property type="evidence" value="ECO:0007669"/>
    <property type="project" value="TreeGrafter"/>
</dbReference>
<evidence type="ECO:0000256" key="1">
    <source>
        <dbReference type="ARBA" id="ARBA00009835"/>
    </source>
</evidence>
<dbReference type="GO" id="GO:0046514">
    <property type="term" value="P:ceramide catabolic process"/>
    <property type="evidence" value="ECO:0007669"/>
    <property type="project" value="InterPro"/>
</dbReference>
<dbReference type="InterPro" id="IPR031329">
    <property type="entry name" value="NEUT/ALK_ceramidase_N"/>
</dbReference>
<dbReference type="GO" id="GO:0016020">
    <property type="term" value="C:membrane"/>
    <property type="evidence" value="ECO:0007669"/>
    <property type="project" value="GOC"/>
</dbReference>
<evidence type="ECO:0000313" key="12">
    <source>
        <dbReference type="Proteomes" id="UP000005408"/>
    </source>
</evidence>
<sequence>MATAYGVSGLFLLLSLCLICNGQNTNYIIGAGIADITGPAAEVDMMGYANPAQTSKGIHLRQYSRAFIITDSANKSRIVFVSTDSCMQSQGLKLEIIKRLKSKYGDLYNERNVAISGTHTHSGPGGFHQYLLYDITSLGFVNETFVPLVEGIVASIDKAHNSMKPGNLYVNTGELLESNINRSPTAYLNNPAEERAKYKYNVDKNMTVLRLTDAQNNGIGMINWFAVHCTSMNNTNHLISSDNKGLAAQMFEADMNKGAFPGKGKFVAAFAQSNEGDVSPNTKGPHCMDTGKPCDVPTSTCNGRNELCVSPGPGKDMYDSTRIIAKNQYQKAKILYNDPSNMKLEGPVDFRHTYVDMSNVMVQINQTTKVKTCKPAMGFSFAAGTTDGPGAFNFTQGDTTDNPFWDFVRDFLKKPSPEQLACQHPKPILLDTGEMTVPYAWSPSIVDLQIFRIGQLAIISVPAEFSTMSGRRTRDSITATLKAAGFPANTVTVIAGLTNDYADYVTTYEEYQIQRYEGASTIYGPHTLEAFIQEFNKLADALAKGTPAPKGPTPPNLLDKQLTFLPPVVFDHAPFGKSFGDVVVDADAQYKQGSSVKVTFIGANPRNNVKLEGTFLSVEMLQPDNNWKVVFTDSQWETKFEWKHTSLLLGESEVTITWDIPQTQAPGTYRIQYFGDAKSLDQKISSFTGKSTDFKVMTPKEYIKHKHGMPKSVNRILKKNWQSLYKNKYRKTLTALNLGINDLDERPTGYNAHVRILIVRKGNKSATVI</sequence>
<feature type="domain" description="Neutral/alkaline non-lysosomal ceramidase C-terminal" evidence="10">
    <location>
        <begin position="535"/>
        <end position="696"/>
    </location>
</feature>
<keyword evidence="4 7" id="KW-0378">Hydrolase</keyword>
<evidence type="ECO:0000256" key="2">
    <source>
        <dbReference type="ARBA" id="ARBA00011891"/>
    </source>
</evidence>
<organism evidence="11 12">
    <name type="scientific">Magallana gigas</name>
    <name type="common">Pacific oyster</name>
    <name type="synonym">Crassostrea gigas</name>
    <dbReference type="NCBI Taxonomy" id="29159"/>
    <lineage>
        <taxon>Eukaryota</taxon>
        <taxon>Metazoa</taxon>
        <taxon>Spiralia</taxon>
        <taxon>Lophotrochozoa</taxon>
        <taxon>Mollusca</taxon>
        <taxon>Bivalvia</taxon>
        <taxon>Autobranchia</taxon>
        <taxon>Pteriomorphia</taxon>
        <taxon>Ostreida</taxon>
        <taxon>Ostreoidea</taxon>
        <taxon>Ostreidae</taxon>
        <taxon>Magallana</taxon>
    </lineage>
</organism>
<dbReference type="GO" id="GO:0042759">
    <property type="term" value="P:long-chain fatty acid biosynthetic process"/>
    <property type="evidence" value="ECO:0007669"/>
    <property type="project" value="TreeGrafter"/>
</dbReference>
<evidence type="ECO:0000256" key="5">
    <source>
        <dbReference type="PIRSR" id="PIRSR606823-1"/>
    </source>
</evidence>
<dbReference type="EnsemblMetazoa" id="G2675.1">
    <property type="protein sequence ID" value="G2675.1:cds"/>
    <property type="gene ID" value="G2675"/>
</dbReference>
<feature type="binding site" evidence="6">
    <location>
        <position position="228"/>
    </location>
    <ligand>
        <name>Zn(2+)</name>
        <dbReference type="ChEBI" id="CHEBI:29105"/>
    </ligand>
</feature>
<keyword evidence="7" id="KW-0443">Lipid metabolism</keyword>
<feature type="binding site" evidence="6">
    <location>
        <position position="119"/>
    </location>
    <ligand>
        <name>Zn(2+)</name>
        <dbReference type="ChEBI" id="CHEBI:29105"/>
    </ligand>
</feature>